<dbReference type="Proteomes" id="UP000807504">
    <property type="component" value="Unassembled WGS sequence"/>
</dbReference>
<protein>
    <submittedName>
        <fullName evidence="1">Uncharacterized protein</fullName>
    </submittedName>
</protein>
<comment type="caution">
    <text evidence="1">The sequence shown here is derived from an EMBL/GenBank/DDBJ whole genome shotgun (WGS) entry which is preliminary data.</text>
</comment>
<dbReference type="AlphaFoldDB" id="A0A8T0EM02"/>
<name>A0A8T0EM02_ARGBR</name>
<reference evidence="1" key="1">
    <citation type="journal article" date="2020" name="bioRxiv">
        <title>Chromosome-level reference genome of the European wasp spider Argiope bruennichi: a resource for studies on range expansion and evolutionary adaptation.</title>
        <authorList>
            <person name="Sheffer M.M."/>
            <person name="Hoppe A."/>
            <person name="Krehenwinkel H."/>
            <person name="Uhl G."/>
            <person name="Kuss A.W."/>
            <person name="Jensen L."/>
            <person name="Jensen C."/>
            <person name="Gillespie R.G."/>
            <person name="Hoff K.J."/>
            <person name="Prost S."/>
        </authorList>
    </citation>
    <scope>NUCLEOTIDE SEQUENCE</scope>
</reference>
<accession>A0A8T0EM02</accession>
<organism evidence="1 2">
    <name type="scientific">Argiope bruennichi</name>
    <name type="common">Wasp spider</name>
    <name type="synonym">Aranea bruennichi</name>
    <dbReference type="NCBI Taxonomy" id="94029"/>
    <lineage>
        <taxon>Eukaryota</taxon>
        <taxon>Metazoa</taxon>
        <taxon>Ecdysozoa</taxon>
        <taxon>Arthropoda</taxon>
        <taxon>Chelicerata</taxon>
        <taxon>Arachnida</taxon>
        <taxon>Araneae</taxon>
        <taxon>Araneomorphae</taxon>
        <taxon>Entelegynae</taxon>
        <taxon>Araneoidea</taxon>
        <taxon>Araneidae</taxon>
        <taxon>Argiope</taxon>
    </lineage>
</organism>
<evidence type="ECO:0000313" key="1">
    <source>
        <dbReference type="EMBL" id="KAF8776840.1"/>
    </source>
</evidence>
<gene>
    <name evidence="1" type="ORF">HNY73_013783</name>
</gene>
<keyword evidence="2" id="KW-1185">Reference proteome</keyword>
<proteinExistence type="predicted"/>
<evidence type="ECO:0000313" key="2">
    <source>
        <dbReference type="Proteomes" id="UP000807504"/>
    </source>
</evidence>
<dbReference type="EMBL" id="JABXBU010002072">
    <property type="protein sequence ID" value="KAF8776840.1"/>
    <property type="molecule type" value="Genomic_DNA"/>
</dbReference>
<reference evidence="1" key="2">
    <citation type="submission" date="2020-06" db="EMBL/GenBank/DDBJ databases">
        <authorList>
            <person name="Sheffer M."/>
        </authorList>
    </citation>
    <scope>NUCLEOTIDE SEQUENCE</scope>
</reference>
<sequence>MPLVHRLLYALRALADDEPPPSRRSRKTSERHRQAVALVITFRDLFTSSGLNFLLEDLEANRTCRKKMHNSSQQLETPKCELGKAFKISDSEHPLATSESIDFFDDPKTLSRDLTPSGLPSAGSPSKLLVPVSAGSGMRRKETLAIPLSPEDEDKTVNALRKVLKWSPRKQNLATFSVPLPREEEHKAVAVVQNAVNRVKEEQQQKRKFKLFKLKFC</sequence>